<sequence>MTELDERDTAARPGAARARVVFLVRVPVERTEAFLAAYEAVRHLVADGVPGHRVDQVCRSATDPEQWLITSEWASLADFEAWERSPEHRDLVRPMRECFTDARSLRFHVHAQTPALP</sequence>
<dbReference type="EMBL" id="VFOL01000001">
    <property type="protein sequence ID" value="TQL38483.1"/>
    <property type="molecule type" value="Genomic_DNA"/>
</dbReference>
<dbReference type="SUPFAM" id="SSF54909">
    <property type="entry name" value="Dimeric alpha+beta barrel"/>
    <property type="match status" value="1"/>
</dbReference>
<dbReference type="GeneID" id="93772867"/>
<dbReference type="Pfam" id="PF03992">
    <property type="entry name" value="ABM"/>
    <property type="match status" value="1"/>
</dbReference>
<dbReference type="EMBL" id="BOQM01000010">
    <property type="protein sequence ID" value="GIM84532.1"/>
    <property type="molecule type" value="Genomic_DNA"/>
</dbReference>
<name>A0A542XS54_SALAC</name>
<feature type="domain" description="ABM" evidence="1">
    <location>
        <begin position="18"/>
        <end position="107"/>
    </location>
</feature>
<evidence type="ECO:0000313" key="5">
    <source>
        <dbReference type="Proteomes" id="UP000677457"/>
    </source>
</evidence>
<comment type="caution">
    <text evidence="3">The sequence shown here is derived from an EMBL/GenBank/DDBJ whole genome shotgun (WGS) entry which is preliminary data.</text>
</comment>
<keyword evidence="3" id="KW-0560">Oxidoreductase</keyword>
<dbReference type="AlphaFoldDB" id="A0A542XS54"/>
<dbReference type="Gene3D" id="3.30.70.100">
    <property type="match status" value="1"/>
</dbReference>
<evidence type="ECO:0000313" key="4">
    <source>
        <dbReference type="Proteomes" id="UP000315983"/>
    </source>
</evidence>
<evidence type="ECO:0000313" key="2">
    <source>
        <dbReference type="EMBL" id="GIM84532.1"/>
    </source>
</evidence>
<dbReference type="Proteomes" id="UP000315983">
    <property type="component" value="Unassembled WGS sequence"/>
</dbReference>
<dbReference type="PROSITE" id="PS51725">
    <property type="entry name" value="ABM"/>
    <property type="match status" value="1"/>
</dbReference>
<proteinExistence type="predicted"/>
<evidence type="ECO:0000259" key="1">
    <source>
        <dbReference type="PROSITE" id="PS51725"/>
    </source>
</evidence>
<organism evidence="3 4">
    <name type="scientific">Salinispora arenicola</name>
    <dbReference type="NCBI Taxonomy" id="168697"/>
    <lineage>
        <taxon>Bacteria</taxon>
        <taxon>Bacillati</taxon>
        <taxon>Actinomycetota</taxon>
        <taxon>Actinomycetes</taxon>
        <taxon>Micromonosporales</taxon>
        <taxon>Micromonosporaceae</taxon>
        <taxon>Salinispora</taxon>
    </lineage>
</organism>
<dbReference type="Proteomes" id="UP000677457">
    <property type="component" value="Unassembled WGS sequence"/>
</dbReference>
<reference evidence="3 4" key="1">
    <citation type="submission" date="2019-06" db="EMBL/GenBank/DDBJ databases">
        <title>Sequencing the genomes of 1000 actinobacteria strains.</title>
        <authorList>
            <person name="Klenk H.-P."/>
        </authorList>
    </citation>
    <scope>NUCLEOTIDE SEQUENCE [LARGE SCALE GENOMIC DNA]</scope>
    <source>
        <strain evidence="3 4">DSM 44819</strain>
    </source>
</reference>
<dbReference type="InterPro" id="IPR011008">
    <property type="entry name" value="Dimeric_a/b-barrel"/>
</dbReference>
<gene>
    <name evidence="3" type="ORF">FB564_3683</name>
    <name evidence="2" type="ORF">Sar04_17820</name>
</gene>
<dbReference type="GO" id="GO:0004497">
    <property type="term" value="F:monooxygenase activity"/>
    <property type="evidence" value="ECO:0007669"/>
    <property type="project" value="UniProtKB-KW"/>
</dbReference>
<evidence type="ECO:0000313" key="3">
    <source>
        <dbReference type="EMBL" id="TQL38483.1"/>
    </source>
</evidence>
<dbReference type="InterPro" id="IPR007138">
    <property type="entry name" value="ABM_dom"/>
</dbReference>
<reference evidence="2 5" key="2">
    <citation type="submission" date="2021-03" db="EMBL/GenBank/DDBJ databases">
        <title>Whole genome shotgun sequence of Salinispora arenicola NBRC 105043.</title>
        <authorList>
            <person name="Komaki H."/>
            <person name="Tamura T."/>
        </authorList>
    </citation>
    <scope>NUCLEOTIDE SEQUENCE [LARGE SCALE GENOMIC DNA]</scope>
    <source>
        <strain evidence="2 5">NBRC 105043</strain>
    </source>
</reference>
<accession>A0A542XS54</accession>
<protein>
    <submittedName>
        <fullName evidence="3">Heme-degrading monooxygenase HmoA</fullName>
    </submittedName>
</protein>
<keyword evidence="3" id="KW-0503">Monooxygenase</keyword>
<dbReference type="RefSeq" id="WP_016812512.1">
    <property type="nucleotide sequence ID" value="NZ_BOQM01000010.1"/>
</dbReference>
<keyword evidence="5" id="KW-1185">Reference proteome</keyword>